<dbReference type="InterPro" id="IPR014942">
    <property type="entry name" value="AbiEii"/>
</dbReference>
<evidence type="ECO:0000313" key="2">
    <source>
        <dbReference type="Proteomes" id="UP000524450"/>
    </source>
</evidence>
<dbReference type="Proteomes" id="UP000524450">
    <property type="component" value="Unassembled WGS sequence"/>
</dbReference>
<dbReference type="Pfam" id="PF08843">
    <property type="entry name" value="AbiEii"/>
    <property type="match status" value="1"/>
</dbReference>
<protein>
    <recommendedName>
        <fullName evidence="3">Nucleotidyl transferase AbiEii/AbiGii toxin family protein</fullName>
    </recommendedName>
</protein>
<evidence type="ECO:0000313" key="1">
    <source>
        <dbReference type="EMBL" id="MBB4225559.1"/>
    </source>
</evidence>
<evidence type="ECO:0008006" key="3">
    <source>
        <dbReference type="Google" id="ProtNLM"/>
    </source>
</evidence>
<dbReference type="EMBL" id="JACIFZ010000013">
    <property type="protein sequence ID" value="MBB4225559.1"/>
    <property type="molecule type" value="Genomic_DNA"/>
</dbReference>
<accession>A0A840G1V0</accession>
<reference evidence="1 2" key="1">
    <citation type="submission" date="2020-08" db="EMBL/GenBank/DDBJ databases">
        <title>Genomic Encyclopedia of Type Strains, Phase IV (KMG-V): Genome sequencing to study the core and pangenomes of soil and plant-associated prokaryotes.</title>
        <authorList>
            <person name="Whitman W."/>
        </authorList>
    </citation>
    <scope>NUCLEOTIDE SEQUENCE [LARGE SCALE GENOMIC DNA]</scope>
    <source>
        <strain evidence="1 2">34/80</strain>
    </source>
</reference>
<gene>
    <name evidence="1" type="ORF">GGD71_006372</name>
</gene>
<sequence>MRTISIEQKQALEDLSAQGLLKNLPVQTAEKDIHITELLRALGDLRVEHDFFSDMKRGEKARHDTGIQLVFAGGTCLSKAHGLINRMSEDVDIKVLLTPPEKPFTKGRGDHARLKRLHAELPKLLEALDFPLLQYGDGIRNPHIRDAHRYYVVGAGYASSYDQIPSLRPELKLELIERKPLLPLERLQFGYLYEKLARLPFSAPATIDCISIAETAAEKVLSLLRRCAWKWDGHQRGEMDAALVRHVYDVGLIAQRSPNSLKAARSIFPQLVANDRDEFRGQHPEFDTAPANVLRRALHTAKANGELAARYEERLRPLVYDELAPSFETSFELFEAVAEDFLSACEDVR</sequence>
<dbReference type="Gene3D" id="3.10.450.620">
    <property type="entry name" value="JHP933, nucleotidyltransferase-like core domain"/>
    <property type="match status" value="1"/>
</dbReference>
<organism evidence="1 2">
    <name type="scientific">Variovorax guangxiensis</name>
    <dbReference type="NCBI Taxonomy" id="1775474"/>
    <lineage>
        <taxon>Bacteria</taxon>
        <taxon>Pseudomonadati</taxon>
        <taxon>Pseudomonadota</taxon>
        <taxon>Betaproteobacteria</taxon>
        <taxon>Burkholderiales</taxon>
        <taxon>Comamonadaceae</taxon>
        <taxon>Variovorax</taxon>
    </lineage>
</organism>
<dbReference type="RefSeq" id="WP_184642301.1">
    <property type="nucleotide sequence ID" value="NZ_JACIFZ010000013.1"/>
</dbReference>
<dbReference type="AlphaFoldDB" id="A0A840G1V0"/>
<name>A0A840G1V0_9BURK</name>
<proteinExistence type="predicted"/>
<comment type="caution">
    <text evidence="1">The sequence shown here is derived from an EMBL/GenBank/DDBJ whole genome shotgun (WGS) entry which is preliminary data.</text>
</comment>